<dbReference type="Proteomes" id="UP001234178">
    <property type="component" value="Unassembled WGS sequence"/>
</dbReference>
<sequence length="71" mass="8171">MFGGVNWKQEFASYSRKYKLIISQCIHIEYKSINSKYHCVFTFNTINGAAPSWLGETGQERCEIGHCQFSS</sequence>
<protein>
    <submittedName>
        <fullName evidence="1">Uncharacterized protein</fullName>
    </submittedName>
</protein>
<comment type="caution">
    <text evidence="1">The sequence shown here is derived from an EMBL/GenBank/DDBJ whole genome shotgun (WGS) entry which is preliminary data.</text>
</comment>
<organism evidence="1 3">
    <name type="scientific">Daphnia magna</name>
    <dbReference type="NCBI Taxonomy" id="35525"/>
    <lineage>
        <taxon>Eukaryota</taxon>
        <taxon>Metazoa</taxon>
        <taxon>Ecdysozoa</taxon>
        <taxon>Arthropoda</taxon>
        <taxon>Crustacea</taxon>
        <taxon>Branchiopoda</taxon>
        <taxon>Diplostraca</taxon>
        <taxon>Cladocera</taxon>
        <taxon>Anomopoda</taxon>
        <taxon>Daphniidae</taxon>
        <taxon>Daphnia</taxon>
    </lineage>
</organism>
<gene>
    <name evidence="1" type="ORF">OUZ56_018456</name>
    <name evidence="2" type="ORF">OUZ56_033619</name>
</gene>
<evidence type="ECO:0000313" key="1">
    <source>
        <dbReference type="EMBL" id="KAK4009339.1"/>
    </source>
</evidence>
<name>A0ABQ9Z9H4_9CRUS</name>
<proteinExistence type="predicted"/>
<keyword evidence="3" id="KW-1185">Reference proteome</keyword>
<accession>A0ABQ9Z9H4</accession>
<dbReference type="EMBL" id="JAOYFB010000003">
    <property type="protein sequence ID" value="KAK4009339.1"/>
    <property type="molecule type" value="Genomic_DNA"/>
</dbReference>
<dbReference type="EMBL" id="JAOYFB010000021">
    <property type="protein sequence ID" value="KAK4017800.1"/>
    <property type="molecule type" value="Genomic_DNA"/>
</dbReference>
<evidence type="ECO:0000313" key="2">
    <source>
        <dbReference type="EMBL" id="KAK4017800.1"/>
    </source>
</evidence>
<reference evidence="1 3" key="1">
    <citation type="journal article" date="2023" name="Nucleic Acids Res.">
        <title>The hologenome of Daphnia magna reveals possible DNA methylation and microbiome-mediated evolution of the host genome.</title>
        <authorList>
            <person name="Chaturvedi A."/>
            <person name="Li X."/>
            <person name="Dhandapani V."/>
            <person name="Marshall H."/>
            <person name="Kissane S."/>
            <person name="Cuenca-Cambronero M."/>
            <person name="Asole G."/>
            <person name="Calvet F."/>
            <person name="Ruiz-Romero M."/>
            <person name="Marangio P."/>
            <person name="Guigo R."/>
            <person name="Rago D."/>
            <person name="Mirbahai L."/>
            <person name="Eastwood N."/>
            <person name="Colbourne J.K."/>
            <person name="Zhou J."/>
            <person name="Mallon E."/>
            <person name="Orsini L."/>
        </authorList>
    </citation>
    <scope>NUCLEOTIDE SEQUENCE [LARGE SCALE GENOMIC DNA]</scope>
    <source>
        <strain evidence="1">LRV0_1</strain>
    </source>
</reference>
<evidence type="ECO:0000313" key="3">
    <source>
        <dbReference type="Proteomes" id="UP001234178"/>
    </source>
</evidence>